<accession>A0A6G6SIZ2</accession>
<feature type="transmembrane region" description="Helical" evidence="6">
    <location>
        <begin position="119"/>
        <end position="140"/>
    </location>
</feature>
<gene>
    <name evidence="8" type="primary">copD</name>
    <name evidence="8" type="ORF">GTH24_07770</name>
</gene>
<reference evidence="8 9" key="1">
    <citation type="submission" date="2020-01" db="EMBL/GenBank/DDBJ databases">
        <title>The genomic epidemiology of tigecycline resistance gene tet(X) variants in a swine farm in China.</title>
        <authorList>
            <person name="Peng K."/>
            <person name="Li R."/>
        </authorList>
    </citation>
    <scope>NUCLEOTIDE SEQUENCE [LARGE SCALE GENOMIC DNA]</scope>
    <source>
        <strain evidence="8 9">ZN3</strain>
    </source>
</reference>
<dbReference type="GO" id="GO:0005886">
    <property type="term" value="C:plasma membrane"/>
    <property type="evidence" value="ECO:0007669"/>
    <property type="project" value="UniProtKB-SubCell"/>
</dbReference>
<dbReference type="RefSeq" id="WP_072070412.1">
    <property type="nucleotide sequence ID" value="NZ_CP047344.1"/>
</dbReference>
<proteinExistence type="inferred from homology"/>
<sequence>MTPEDVYILCRFFHFVAVMFMFGLSFSAAILAKDKFIPLIQVRLRPALAISTITVFITTYLWMAVQSGIMGDGWEDAWSFEIWKAVLGTSFGQIWQWQLILATLALAALFIHQRYIRNFSLLIIASIMLILHASIGHGAMFTGSEATLYKVNQSIHLISAAYWFGGLWPFVACLQFLRNKDELAEGMIKPIIGTMKRFSLFGHVAVLLVTITGIISAVMLIPGWPAIHLSSEYQSMLWLKISLVVLMLGLAVINRYVLVPHIRKKNNFQWLLINSWFELLLGTMVIFTVAIFAINSPV</sequence>
<organism evidence="8 9">
    <name type="scientific">Proteus vulgaris</name>
    <dbReference type="NCBI Taxonomy" id="585"/>
    <lineage>
        <taxon>Bacteria</taxon>
        <taxon>Pseudomonadati</taxon>
        <taxon>Pseudomonadota</taxon>
        <taxon>Gammaproteobacteria</taxon>
        <taxon>Enterobacterales</taxon>
        <taxon>Morganellaceae</taxon>
        <taxon>Proteus</taxon>
    </lineage>
</organism>
<feature type="domain" description="Copper resistance protein D" evidence="7">
    <location>
        <begin position="194"/>
        <end position="291"/>
    </location>
</feature>
<feature type="transmembrane region" description="Helical" evidence="6">
    <location>
        <begin position="44"/>
        <end position="65"/>
    </location>
</feature>
<evidence type="ECO:0000256" key="4">
    <source>
        <dbReference type="ARBA" id="ARBA00022989"/>
    </source>
</evidence>
<evidence type="ECO:0000256" key="3">
    <source>
        <dbReference type="ARBA" id="ARBA00022692"/>
    </source>
</evidence>
<dbReference type="Proteomes" id="UP000503287">
    <property type="component" value="Chromosome"/>
</dbReference>
<dbReference type="PANTHER" id="PTHR34820:SF4">
    <property type="entry name" value="INNER MEMBRANE PROTEIN YEBZ"/>
    <property type="match status" value="1"/>
</dbReference>
<comment type="similarity">
    <text evidence="6">Belongs to the CopD family.</text>
</comment>
<feature type="transmembrane region" description="Helical" evidence="6">
    <location>
        <begin position="198"/>
        <end position="224"/>
    </location>
</feature>
<protein>
    <recommendedName>
        <fullName evidence="6">Copper resistance protein D</fullName>
    </recommendedName>
</protein>
<dbReference type="GO" id="GO:0006825">
    <property type="term" value="P:copper ion transport"/>
    <property type="evidence" value="ECO:0007669"/>
    <property type="project" value="InterPro"/>
</dbReference>
<evidence type="ECO:0000259" key="7">
    <source>
        <dbReference type="Pfam" id="PF05425"/>
    </source>
</evidence>
<dbReference type="PANTHER" id="PTHR34820">
    <property type="entry name" value="INNER MEMBRANE PROTEIN YEBZ"/>
    <property type="match status" value="1"/>
</dbReference>
<evidence type="ECO:0000313" key="9">
    <source>
        <dbReference type="Proteomes" id="UP000503287"/>
    </source>
</evidence>
<feature type="transmembrane region" description="Helical" evidence="6">
    <location>
        <begin position="236"/>
        <end position="258"/>
    </location>
</feature>
<name>A0A6G6SIZ2_PROVU</name>
<dbReference type="InterPro" id="IPR047689">
    <property type="entry name" value="CopD"/>
</dbReference>
<keyword evidence="6" id="KW-0997">Cell inner membrane</keyword>
<dbReference type="Pfam" id="PF05425">
    <property type="entry name" value="CopD"/>
    <property type="match status" value="1"/>
</dbReference>
<dbReference type="EMBL" id="CP047344">
    <property type="protein sequence ID" value="QIF93791.1"/>
    <property type="molecule type" value="Genomic_DNA"/>
</dbReference>
<keyword evidence="2 6" id="KW-1003">Cell membrane</keyword>
<dbReference type="InterPro" id="IPR032694">
    <property type="entry name" value="CopC/D"/>
</dbReference>
<keyword evidence="5 6" id="KW-0472">Membrane</keyword>
<feature type="transmembrane region" description="Helical" evidence="6">
    <location>
        <begin position="94"/>
        <end position="112"/>
    </location>
</feature>
<keyword evidence="6" id="KW-0186">Copper</keyword>
<keyword evidence="9" id="KW-1185">Reference proteome</keyword>
<feature type="transmembrane region" description="Helical" evidence="6">
    <location>
        <begin position="12"/>
        <end position="32"/>
    </location>
</feature>
<feature type="transmembrane region" description="Helical" evidence="6">
    <location>
        <begin position="270"/>
        <end position="294"/>
    </location>
</feature>
<dbReference type="AlphaFoldDB" id="A0A6G6SIZ2"/>
<evidence type="ECO:0000256" key="5">
    <source>
        <dbReference type="ARBA" id="ARBA00023136"/>
    </source>
</evidence>
<evidence type="ECO:0000313" key="8">
    <source>
        <dbReference type="EMBL" id="QIF93791.1"/>
    </source>
</evidence>
<dbReference type="NCBIfam" id="NF033808">
    <property type="entry name" value="copper_CopD"/>
    <property type="match status" value="1"/>
</dbReference>
<keyword evidence="4 6" id="KW-1133">Transmembrane helix</keyword>
<keyword evidence="3 6" id="KW-0812">Transmembrane</keyword>
<comment type="function">
    <text evidence="6">Involved in copper resistance.</text>
</comment>
<feature type="transmembrane region" description="Helical" evidence="6">
    <location>
        <begin position="160"/>
        <end position="177"/>
    </location>
</feature>
<evidence type="ECO:0000256" key="1">
    <source>
        <dbReference type="ARBA" id="ARBA00004651"/>
    </source>
</evidence>
<evidence type="ECO:0000256" key="2">
    <source>
        <dbReference type="ARBA" id="ARBA00022475"/>
    </source>
</evidence>
<evidence type="ECO:0000256" key="6">
    <source>
        <dbReference type="RuleBase" id="RU369037"/>
    </source>
</evidence>
<dbReference type="GO" id="GO:0046688">
    <property type="term" value="P:response to copper ion"/>
    <property type="evidence" value="ECO:0007669"/>
    <property type="project" value="UniProtKB-UniRule"/>
</dbReference>
<dbReference type="InterPro" id="IPR008457">
    <property type="entry name" value="Cu-R_CopD_dom"/>
</dbReference>
<comment type="subcellular location">
    <subcellularLocation>
        <location evidence="6">Cell inner membrane</location>
        <topology evidence="6">Multi-pass membrane protein</topology>
    </subcellularLocation>
    <subcellularLocation>
        <location evidence="1">Cell membrane</location>
        <topology evidence="1">Multi-pass membrane protein</topology>
    </subcellularLocation>
</comment>